<dbReference type="InterPro" id="IPR023997">
    <property type="entry name" value="TonB-dep_OMP_SusC/RagA_CS"/>
</dbReference>
<dbReference type="InterPro" id="IPR012910">
    <property type="entry name" value="Plug_dom"/>
</dbReference>
<sequence length="988" mass="108817">MKKTRYARYAFLLCFVLISLFTYAQSGSISGKVTDDAGQPIPGATVFIKGTSKNATADAEGKFTITGVTPGNIVVVARIMGYETFEMPVNAGDNTASITFQLKADTKGLNEIVVVGYGTQKKSDLTGAIAVVSSKDFNKGPISSADQLITGKVPGVQITSNGGAPGAGSTIRVRGGASLNATNDPLIIIDGVPVDNNNISGASNALALINPNDIESFNVLKDASATAIYGSRASNGVIIITTKKGRPGDQLHVSFSSTNAISKVTGFSPVLNASQFSDVVRQNGTAAQIALLGTDNTDWQKEVYQSAFSTDNNLALSGSWKKLPYRISVGYLNQDGILKTSNLERNSASINLSPSLFDDHLKINMNVKGSIADYRFADQGAINAAIAYDPTKPLRSGNSNDFGGYYEWLYNGKLYDLATKNPAAMLEQKMDKSQVKRSIGNIQFDYKFHFLPELRANLNLGYDYQKGDGNTNIPKYAALSYYNGTGGSYKHYSQEMKNKLFDFYLNYVKDLKGIKSRIDVMGGYSYQDFITATPGYPTLDESGDTTTAAGNYSEAQHTLVSFFGRLNYTFNDKYLLTFTMRRDGTSRFRQHWGNFPSVAFAWKLKDEPFLKNTKTLSDLKLRLGYGVTGQENIGVGKEYAALSRYTYGDANSSYQLGDVFYKTLRAAGYDQNIKWEQTATYNVAVDYGFLNNRISGSVDFYYKKTTDLLADVTAPTGTNLTNTLYTNIGSLENRGVEFIINATPVETKDFRWDAGFNVTYNKNKILSLSKAQTDTSVGIATGGISGGTGNTIQINTAGHQINSFYVYKQIYDKAGNPIEGLYEDTNGDGVVDADDKYRYKSSNPVVYLNFNSSFNYKKWTLGFSMRSNIGNYIYNNQASNNGSYKTFQNSNYLANLSTSVLKTKFRNTQYWSDYYVENGSFLRMDYLNLGYDFGRVINKKVGLRANFNVQNVFVITKYSGQDPEVFSGIDDKFYPRPRVYSLGVNLDF</sequence>
<keyword evidence="14" id="KW-1185">Reference proteome</keyword>
<dbReference type="OrthoDB" id="9768177at2"/>
<evidence type="ECO:0000256" key="10">
    <source>
        <dbReference type="SAM" id="SignalP"/>
    </source>
</evidence>
<dbReference type="AlphaFoldDB" id="A0A5C6LPJ8"/>
<feature type="domain" description="TonB-dependent receptor plug" evidence="12">
    <location>
        <begin position="122"/>
        <end position="237"/>
    </location>
</feature>
<keyword evidence="13" id="KW-0675">Receptor</keyword>
<comment type="caution">
    <text evidence="13">The sequence shown here is derived from an EMBL/GenBank/DDBJ whole genome shotgun (WGS) entry which is preliminary data.</text>
</comment>
<evidence type="ECO:0000256" key="9">
    <source>
        <dbReference type="RuleBase" id="RU003357"/>
    </source>
</evidence>
<keyword evidence="5 9" id="KW-0798">TonB box</keyword>
<dbReference type="InterPro" id="IPR023996">
    <property type="entry name" value="TonB-dep_OMP_SusC/RagA"/>
</dbReference>
<evidence type="ECO:0000259" key="11">
    <source>
        <dbReference type="Pfam" id="PF00593"/>
    </source>
</evidence>
<accession>A0A5C6LPJ8</accession>
<dbReference type="FunFam" id="2.170.130.10:FF:000008">
    <property type="entry name" value="SusC/RagA family TonB-linked outer membrane protein"/>
    <property type="match status" value="1"/>
</dbReference>
<dbReference type="InterPro" id="IPR039426">
    <property type="entry name" value="TonB-dep_rcpt-like"/>
</dbReference>
<feature type="domain" description="TonB-dependent receptor-like beta-barrel" evidence="11">
    <location>
        <begin position="397"/>
        <end position="802"/>
    </location>
</feature>
<dbReference type="Gene3D" id="2.40.170.20">
    <property type="entry name" value="TonB-dependent receptor, beta-barrel domain"/>
    <property type="match status" value="1"/>
</dbReference>
<feature type="signal peptide" evidence="10">
    <location>
        <begin position="1"/>
        <end position="24"/>
    </location>
</feature>
<dbReference type="Pfam" id="PF07715">
    <property type="entry name" value="Plug"/>
    <property type="match status" value="1"/>
</dbReference>
<dbReference type="NCBIfam" id="TIGR04057">
    <property type="entry name" value="SusC_RagA_signa"/>
    <property type="match status" value="1"/>
</dbReference>
<dbReference type="InterPro" id="IPR036942">
    <property type="entry name" value="Beta-barrel_TonB_sf"/>
</dbReference>
<dbReference type="Proteomes" id="UP000318815">
    <property type="component" value="Unassembled WGS sequence"/>
</dbReference>
<dbReference type="GO" id="GO:0009279">
    <property type="term" value="C:cell outer membrane"/>
    <property type="evidence" value="ECO:0007669"/>
    <property type="project" value="UniProtKB-SubCell"/>
</dbReference>
<dbReference type="InterPro" id="IPR000531">
    <property type="entry name" value="Beta-barrel_TonB"/>
</dbReference>
<dbReference type="NCBIfam" id="TIGR04056">
    <property type="entry name" value="OMP_RagA_SusC"/>
    <property type="match status" value="1"/>
</dbReference>
<dbReference type="EMBL" id="VOHS01000024">
    <property type="protein sequence ID" value="TWV98791.1"/>
    <property type="molecule type" value="Genomic_DNA"/>
</dbReference>
<organism evidence="13 14">
    <name type="scientific">Chitinophaga pinensis</name>
    <dbReference type="NCBI Taxonomy" id="79329"/>
    <lineage>
        <taxon>Bacteria</taxon>
        <taxon>Pseudomonadati</taxon>
        <taxon>Bacteroidota</taxon>
        <taxon>Chitinophagia</taxon>
        <taxon>Chitinophagales</taxon>
        <taxon>Chitinophagaceae</taxon>
        <taxon>Chitinophaga</taxon>
    </lineage>
</organism>
<dbReference type="Pfam" id="PF13715">
    <property type="entry name" value="CarbopepD_reg_2"/>
    <property type="match status" value="1"/>
</dbReference>
<dbReference type="RefSeq" id="WP_146306818.1">
    <property type="nucleotide sequence ID" value="NZ_VOHS01000024.1"/>
</dbReference>
<dbReference type="SUPFAM" id="SSF49464">
    <property type="entry name" value="Carboxypeptidase regulatory domain-like"/>
    <property type="match status" value="1"/>
</dbReference>
<gene>
    <name evidence="13" type="ORF">FEF09_20420</name>
</gene>
<protein>
    <submittedName>
        <fullName evidence="13">TonB-dependent receptor</fullName>
    </submittedName>
</protein>
<dbReference type="SUPFAM" id="SSF56935">
    <property type="entry name" value="Porins"/>
    <property type="match status" value="1"/>
</dbReference>
<dbReference type="Gene3D" id="2.170.130.10">
    <property type="entry name" value="TonB-dependent receptor, plug domain"/>
    <property type="match status" value="1"/>
</dbReference>
<evidence type="ECO:0000313" key="13">
    <source>
        <dbReference type="EMBL" id="TWV98791.1"/>
    </source>
</evidence>
<dbReference type="InterPro" id="IPR008969">
    <property type="entry name" value="CarboxyPept-like_regulatory"/>
</dbReference>
<proteinExistence type="inferred from homology"/>
<dbReference type="Pfam" id="PF00593">
    <property type="entry name" value="TonB_dep_Rec_b-barrel"/>
    <property type="match status" value="1"/>
</dbReference>
<dbReference type="Gene3D" id="2.60.40.1120">
    <property type="entry name" value="Carboxypeptidase-like, regulatory domain"/>
    <property type="match status" value="1"/>
</dbReference>
<evidence type="ECO:0000256" key="7">
    <source>
        <dbReference type="ARBA" id="ARBA00023237"/>
    </source>
</evidence>
<reference evidence="13 14" key="1">
    <citation type="submission" date="2019-08" db="EMBL/GenBank/DDBJ databases">
        <title>Whole genome sequencing of chitin degrading bacteria Chitinophaga pinensis YS16.</title>
        <authorList>
            <person name="Singh R.P."/>
            <person name="Manchanda G."/>
            <person name="Maurya I.K."/>
            <person name="Joshi N.K."/>
            <person name="Srivastava A.K."/>
        </authorList>
    </citation>
    <scope>NUCLEOTIDE SEQUENCE [LARGE SCALE GENOMIC DNA]</scope>
    <source>
        <strain evidence="13 14">YS-16</strain>
    </source>
</reference>
<feature type="chain" id="PRO_5022722190" evidence="10">
    <location>
        <begin position="25"/>
        <end position="988"/>
    </location>
</feature>
<keyword evidence="6 8" id="KW-0472">Membrane</keyword>
<evidence type="ECO:0000256" key="2">
    <source>
        <dbReference type="ARBA" id="ARBA00022448"/>
    </source>
</evidence>
<evidence type="ECO:0000256" key="8">
    <source>
        <dbReference type="PROSITE-ProRule" id="PRU01360"/>
    </source>
</evidence>
<evidence type="ECO:0000256" key="1">
    <source>
        <dbReference type="ARBA" id="ARBA00004571"/>
    </source>
</evidence>
<keyword evidence="7 8" id="KW-0998">Cell outer membrane</keyword>
<dbReference type="InterPro" id="IPR037066">
    <property type="entry name" value="Plug_dom_sf"/>
</dbReference>
<keyword evidence="10" id="KW-0732">Signal</keyword>
<keyword evidence="4 8" id="KW-0812">Transmembrane</keyword>
<evidence type="ECO:0000313" key="14">
    <source>
        <dbReference type="Proteomes" id="UP000318815"/>
    </source>
</evidence>
<evidence type="ECO:0000256" key="4">
    <source>
        <dbReference type="ARBA" id="ARBA00022692"/>
    </source>
</evidence>
<comment type="similarity">
    <text evidence="8 9">Belongs to the TonB-dependent receptor family.</text>
</comment>
<dbReference type="PROSITE" id="PS52016">
    <property type="entry name" value="TONB_DEPENDENT_REC_3"/>
    <property type="match status" value="1"/>
</dbReference>
<evidence type="ECO:0000256" key="3">
    <source>
        <dbReference type="ARBA" id="ARBA00022452"/>
    </source>
</evidence>
<keyword evidence="3 8" id="KW-1134">Transmembrane beta strand</keyword>
<evidence type="ECO:0000256" key="6">
    <source>
        <dbReference type="ARBA" id="ARBA00023136"/>
    </source>
</evidence>
<evidence type="ECO:0000259" key="12">
    <source>
        <dbReference type="Pfam" id="PF07715"/>
    </source>
</evidence>
<keyword evidence="2 8" id="KW-0813">Transport</keyword>
<evidence type="ECO:0000256" key="5">
    <source>
        <dbReference type="ARBA" id="ARBA00023077"/>
    </source>
</evidence>
<name>A0A5C6LPJ8_9BACT</name>
<comment type="subcellular location">
    <subcellularLocation>
        <location evidence="1 8">Cell outer membrane</location>
        <topology evidence="1 8">Multi-pass membrane protein</topology>
    </subcellularLocation>
</comment>